<protein>
    <submittedName>
        <fullName evidence="1">Uncharacterized protein</fullName>
    </submittedName>
</protein>
<accession>A0A1F6G4B5</accession>
<proteinExistence type="predicted"/>
<dbReference type="EMBL" id="MFNE01000054">
    <property type="protein sequence ID" value="OGG92960.1"/>
    <property type="molecule type" value="Genomic_DNA"/>
</dbReference>
<sequence>MPGLVAYYPLTNNVNAVAGSIPTGLVCHKRQQFEQLGLRLSGEEGDFLEVSNWYEQAKDKPEQTVLHPLRFGHGDRLRSTGLTVQKVRGS</sequence>
<dbReference type="Proteomes" id="UP000178449">
    <property type="component" value="Unassembled WGS sequence"/>
</dbReference>
<evidence type="ECO:0000313" key="1">
    <source>
        <dbReference type="EMBL" id="OGG92960.1"/>
    </source>
</evidence>
<organism evidence="1 2">
    <name type="scientific">Candidatus Lambdaproteobacteria bacterium RIFOXYD2_FULL_50_16</name>
    <dbReference type="NCBI Taxonomy" id="1817772"/>
    <lineage>
        <taxon>Bacteria</taxon>
        <taxon>Pseudomonadati</taxon>
        <taxon>Pseudomonadota</taxon>
        <taxon>Candidatus Lambdaproteobacteria</taxon>
    </lineage>
</organism>
<comment type="caution">
    <text evidence="1">The sequence shown here is derived from an EMBL/GenBank/DDBJ whole genome shotgun (WGS) entry which is preliminary data.</text>
</comment>
<reference evidence="1 2" key="1">
    <citation type="journal article" date="2016" name="Nat. Commun.">
        <title>Thousands of microbial genomes shed light on interconnected biogeochemical processes in an aquifer system.</title>
        <authorList>
            <person name="Anantharaman K."/>
            <person name="Brown C.T."/>
            <person name="Hug L.A."/>
            <person name="Sharon I."/>
            <person name="Castelle C.J."/>
            <person name="Probst A.J."/>
            <person name="Thomas B.C."/>
            <person name="Singh A."/>
            <person name="Wilkins M.J."/>
            <person name="Karaoz U."/>
            <person name="Brodie E.L."/>
            <person name="Williams K.H."/>
            <person name="Hubbard S.S."/>
            <person name="Banfield J.F."/>
        </authorList>
    </citation>
    <scope>NUCLEOTIDE SEQUENCE [LARGE SCALE GENOMIC DNA]</scope>
</reference>
<dbReference type="AlphaFoldDB" id="A0A1F6G4B5"/>
<gene>
    <name evidence="1" type="ORF">A2527_04305</name>
</gene>
<evidence type="ECO:0000313" key="2">
    <source>
        <dbReference type="Proteomes" id="UP000178449"/>
    </source>
</evidence>
<name>A0A1F6G4B5_9PROT</name>